<dbReference type="PANTHER" id="PTHR33434:SF2">
    <property type="entry name" value="FATTY ACID-BINDING PROTEIN TM_1468"/>
    <property type="match status" value="1"/>
</dbReference>
<dbReference type="eggNOG" id="COG1307">
    <property type="taxonomic scope" value="Bacteria"/>
</dbReference>
<dbReference type="Gene3D" id="3.40.50.10170">
    <property type="match status" value="1"/>
</dbReference>
<protein>
    <submittedName>
        <fullName evidence="2">DegV family EDD domain-containing protein</fullName>
    </submittedName>
</protein>
<dbReference type="PANTHER" id="PTHR33434">
    <property type="entry name" value="DEGV DOMAIN-CONTAINING PROTEIN DR_1986-RELATED"/>
    <property type="match status" value="1"/>
</dbReference>
<proteinExistence type="predicted"/>
<gene>
    <name evidence="2" type="ORF">C823_03231</name>
</gene>
<evidence type="ECO:0000313" key="2">
    <source>
        <dbReference type="EMBL" id="EMZ24546.1"/>
    </source>
</evidence>
<dbReference type="STRING" id="1235802.C823_03231"/>
<evidence type="ECO:0000256" key="1">
    <source>
        <dbReference type="ARBA" id="ARBA00023121"/>
    </source>
</evidence>
<organism evidence="2 3">
    <name type="scientific">Eubacterium plexicaudatum ASF492</name>
    <dbReference type="NCBI Taxonomy" id="1235802"/>
    <lineage>
        <taxon>Bacteria</taxon>
        <taxon>Bacillati</taxon>
        <taxon>Bacillota</taxon>
        <taxon>Clostridia</taxon>
        <taxon>Eubacteriales</taxon>
        <taxon>Eubacteriaceae</taxon>
        <taxon>Eubacterium</taxon>
    </lineage>
</organism>
<name>N2A8L5_9FIRM</name>
<comment type="caution">
    <text evidence="2">The sequence shown here is derived from an EMBL/GenBank/DDBJ whole genome shotgun (WGS) entry which is preliminary data.</text>
</comment>
<reference evidence="2 3" key="1">
    <citation type="journal article" date="2014" name="Genome Announc.">
        <title>Draft genome sequences of the altered schaedler flora, a defined bacterial community from gnotobiotic mice.</title>
        <authorList>
            <person name="Wannemuehler M.J."/>
            <person name="Overstreet A.M."/>
            <person name="Ward D.V."/>
            <person name="Phillips G.J."/>
        </authorList>
    </citation>
    <scope>NUCLEOTIDE SEQUENCE [LARGE SCALE GENOMIC DNA]</scope>
    <source>
        <strain evidence="2 3">ASF492</strain>
    </source>
</reference>
<accession>N2A8L5</accession>
<dbReference type="EMBL" id="AQFT01000096">
    <property type="protein sequence ID" value="EMZ24546.1"/>
    <property type="molecule type" value="Genomic_DNA"/>
</dbReference>
<dbReference type="InterPro" id="IPR003797">
    <property type="entry name" value="DegV"/>
</dbReference>
<dbReference type="HOGENOM" id="CLU_048251_3_0_9"/>
<dbReference type="Proteomes" id="UP000012589">
    <property type="component" value="Unassembled WGS sequence"/>
</dbReference>
<dbReference type="SUPFAM" id="SSF82549">
    <property type="entry name" value="DAK1/DegV-like"/>
    <property type="match status" value="1"/>
</dbReference>
<keyword evidence="3" id="KW-1185">Reference proteome</keyword>
<dbReference type="OrthoDB" id="9780216at2"/>
<evidence type="ECO:0000313" key="3">
    <source>
        <dbReference type="Proteomes" id="UP000012589"/>
    </source>
</evidence>
<sequence>MEKTAVVTDSNSGISQEKAKKYGVFVLPMPFYIDDELYLEGQTITHEEFFRKQKEGSVIYTSQPNPYNVTQLWENVLEEYEELIYIPMSSGLSGSCDTAMALAQQYAGRVVVADLGRVSVTQKIAVLQARKMAQQGLGALEIAGRLQFVKNECIIYLTVDNLKYLKQSGRISAGSAMVGSVLNIKPLLYLQGEKVEAAEKVRGDKAVRKKMMQAVQRDITERFHAASIDEFYLAAAASMPAEDAKKLKEGFENYFEVPCSMSSIPLSIATHLGYGAYGLAIIRKMDTQTTNV</sequence>
<dbReference type="Gene3D" id="3.30.1180.10">
    <property type="match status" value="1"/>
</dbReference>
<dbReference type="PATRIC" id="fig|1235802.3.peg.3418"/>
<dbReference type="InterPro" id="IPR043168">
    <property type="entry name" value="DegV_C"/>
</dbReference>
<dbReference type="PROSITE" id="PS51482">
    <property type="entry name" value="DEGV"/>
    <property type="match status" value="1"/>
</dbReference>
<dbReference type="NCBIfam" id="TIGR00762">
    <property type="entry name" value="DegV"/>
    <property type="match status" value="1"/>
</dbReference>
<dbReference type="AlphaFoldDB" id="N2A8L5"/>
<dbReference type="GO" id="GO:0008289">
    <property type="term" value="F:lipid binding"/>
    <property type="evidence" value="ECO:0007669"/>
    <property type="project" value="UniProtKB-KW"/>
</dbReference>
<dbReference type="Pfam" id="PF02645">
    <property type="entry name" value="DegV"/>
    <property type="match status" value="1"/>
</dbReference>
<keyword evidence="1" id="KW-0446">Lipid-binding</keyword>
<dbReference type="InterPro" id="IPR050270">
    <property type="entry name" value="DegV_domain_contain"/>
</dbReference>